<dbReference type="PROSITE" id="PS00818">
    <property type="entry name" value="DPS_1"/>
    <property type="match status" value="1"/>
</dbReference>
<evidence type="ECO:0000259" key="3">
    <source>
        <dbReference type="Pfam" id="PF00210"/>
    </source>
</evidence>
<dbReference type="InterPro" id="IPR008331">
    <property type="entry name" value="Ferritin_DPS_dom"/>
</dbReference>
<dbReference type="InterPro" id="IPR012347">
    <property type="entry name" value="Ferritin-like"/>
</dbReference>
<sequence length="161" mass="17412">MADVKHAELSEGARKTAAEALQAQLVDLLDLVLVSKQLHWNVVGPHFRSVHLQLDELEGTVRSRADEVAERAATLGVPPDGRASTIAFESSIATVAEGWQEDSAAVDAVVAALDTAIAKGRERIAAVAEVDPVTEDLFIGLVGELEKHHWMFRMKSGRTDH</sequence>
<dbReference type="Gene3D" id="1.20.1260.10">
    <property type="match status" value="1"/>
</dbReference>
<dbReference type="Pfam" id="PF00210">
    <property type="entry name" value="Ferritin"/>
    <property type="match status" value="1"/>
</dbReference>
<name>A0ABT6RTS0_9ACTN</name>
<dbReference type="EMBL" id="JASCIR010000012">
    <property type="protein sequence ID" value="MDI3387830.1"/>
    <property type="molecule type" value="Genomic_DNA"/>
</dbReference>
<proteinExistence type="inferred from homology"/>
<keyword evidence="5" id="KW-1185">Reference proteome</keyword>
<evidence type="ECO:0000313" key="5">
    <source>
        <dbReference type="Proteomes" id="UP001224661"/>
    </source>
</evidence>
<dbReference type="PANTHER" id="PTHR42932">
    <property type="entry name" value="GENERAL STRESS PROTEIN 20U"/>
    <property type="match status" value="1"/>
</dbReference>
<organism evidence="4 5">
    <name type="scientific">Streptomyces solicavernae</name>
    <dbReference type="NCBI Taxonomy" id="3043614"/>
    <lineage>
        <taxon>Bacteria</taxon>
        <taxon>Bacillati</taxon>
        <taxon>Actinomycetota</taxon>
        <taxon>Actinomycetes</taxon>
        <taxon>Kitasatosporales</taxon>
        <taxon>Streptomycetaceae</taxon>
        <taxon>Streptomyces</taxon>
    </lineage>
</organism>
<gene>
    <name evidence="4" type="ORF">QIS99_16715</name>
</gene>
<dbReference type="PRINTS" id="PR01346">
    <property type="entry name" value="HELNAPAPROT"/>
</dbReference>
<comment type="similarity">
    <text evidence="1 2">Belongs to the Dps family.</text>
</comment>
<evidence type="ECO:0000256" key="2">
    <source>
        <dbReference type="RuleBase" id="RU003875"/>
    </source>
</evidence>
<comment type="caution">
    <text evidence="4">The sequence shown here is derived from an EMBL/GenBank/DDBJ whole genome shotgun (WGS) entry which is preliminary data.</text>
</comment>
<reference evidence="4 5" key="1">
    <citation type="submission" date="2023-05" db="EMBL/GenBank/DDBJ databases">
        <title>Draft genome sequence of Streptomyces sp. B-S-A8 isolated from a cave soil in Thailand.</title>
        <authorList>
            <person name="Chamroensaksri N."/>
            <person name="Muangham S."/>
        </authorList>
    </citation>
    <scope>NUCLEOTIDE SEQUENCE [LARGE SCALE GENOMIC DNA]</scope>
    <source>
        <strain evidence="4 5">B-S-A8</strain>
    </source>
</reference>
<dbReference type="CDD" id="cd01043">
    <property type="entry name" value="DPS"/>
    <property type="match status" value="1"/>
</dbReference>
<dbReference type="InterPro" id="IPR002177">
    <property type="entry name" value="DPS_DNA-bd"/>
</dbReference>
<dbReference type="PANTHER" id="PTHR42932:SF2">
    <property type="entry name" value="DNA PROTECTION DURING STARVATION PROTEIN 1"/>
    <property type="match status" value="1"/>
</dbReference>
<accession>A0ABT6RTS0</accession>
<dbReference type="InterPro" id="IPR009078">
    <property type="entry name" value="Ferritin-like_SF"/>
</dbReference>
<dbReference type="InterPro" id="IPR023188">
    <property type="entry name" value="DPS_DNA-bd_CS"/>
</dbReference>
<protein>
    <submittedName>
        <fullName evidence="4">DNA starvation/stationary phase protection protein</fullName>
    </submittedName>
</protein>
<evidence type="ECO:0000313" key="4">
    <source>
        <dbReference type="EMBL" id="MDI3387830.1"/>
    </source>
</evidence>
<dbReference type="SUPFAM" id="SSF47240">
    <property type="entry name" value="Ferritin-like"/>
    <property type="match status" value="1"/>
</dbReference>
<dbReference type="PIRSF" id="PIRSF005900">
    <property type="entry name" value="Dps"/>
    <property type="match status" value="1"/>
</dbReference>
<dbReference type="Proteomes" id="UP001224661">
    <property type="component" value="Unassembled WGS sequence"/>
</dbReference>
<feature type="domain" description="Ferritin/DPS" evidence="3">
    <location>
        <begin position="19"/>
        <end position="153"/>
    </location>
</feature>
<dbReference type="RefSeq" id="WP_282514179.1">
    <property type="nucleotide sequence ID" value="NZ_JASCIR010000012.1"/>
</dbReference>
<evidence type="ECO:0000256" key="1">
    <source>
        <dbReference type="ARBA" id="ARBA00009497"/>
    </source>
</evidence>